<dbReference type="Pfam" id="PF05544">
    <property type="entry name" value="Pro_racemase"/>
    <property type="match status" value="1"/>
</dbReference>
<sequence length="356" mass="39845">MPKTTFQNIVRKTQFTPPENWLQIKTIDMHTGGEPLRVIVNGFPELKGNSVLEYRRYCKEHYDELRTALMFEPRGHADMYGCILLPANDSEGDFGIIFLHNEGYSTMCGHAIIAISTLAVKMKWINVKEGDNILKIDAPCGRITSYTKVVNGKVMHVRFHCVPSFVVSLDTSVEVPGLGNVTYDLAYGGAFYAYVDIAKNNFDFDLNPESYRSIISQGMEIKKAVIHTHKNIIHPFEKDLSFLYGTIFIDNTKQVSGADSRNVCVFAEGEVDRSPTGSGVSGRMAIHKKRKEIEIGQTMNIESITNSVFKASVISEVDYGIYKAVIPQVEGTAYITGMQTFIIDPDDPMKDGFILR</sequence>
<dbReference type="PANTHER" id="PTHR33442">
    <property type="entry name" value="TRANS-3-HYDROXY-L-PROLINE DEHYDRATASE"/>
    <property type="match status" value="1"/>
</dbReference>
<evidence type="ECO:0000313" key="2">
    <source>
        <dbReference type="EMBL" id="SIQ10241.1"/>
    </source>
</evidence>
<protein>
    <submittedName>
        <fullName evidence="2">Proline racemase</fullName>
    </submittedName>
</protein>
<dbReference type="SFLD" id="SFLDS00028">
    <property type="entry name" value="Proline_Racemase"/>
    <property type="match status" value="1"/>
</dbReference>
<dbReference type="STRING" id="228959.SAMN05421797_101686"/>
<dbReference type="Gene3D" id="3.10.310.10">
    <property type="entry name" value="Diaminopimelate Epimerase, Chain A, domain 1"/>
    <property type="match status" value="2"/>
</dbReference>
<dbReference type="PIRSF" id="PIRSF029792">
    <property type="entry name" value="Pro_racemase"/>
    <property type="match status" value="1"/>
</dbReference>
<name>A0A1N6Q0Y6_9FLAO</name>
<dbReference type="EMBL" id="FTMA01000001">
    <property type="protein sequence ID" value="SIQ10241.1"/>
    <property type="molecule type" value="Genomic_DNA"/>
</dbReference>
<dbReference type="RefSeq" id="WP_076546904.1">
    <property type="nucleotide sequence ID" value="NZ_FTMA01000001.1"/>
</dbReference>
<keyword evidence="3" id="KW-1185">Reference proteome</keyword>
<evidence type="ECO:0000256" key="1">
    <source>
        <dbReference type="ARBA" id="ARBA00007529"/>
    </source>
</evidence>
<dbReference type="Proteomes" id="UP000186953">
    <property type="component" value="Unassembled WGS sequence"/>
</dbReference>
<dbReference type="AlphaFoldDB" id="A0A1N6Q0Y6"/>
<dbReference type="SUPFAM" id="SSF54506">
    <property type="entry name" value="Diaminopimelate epimerase-like"/>
    <property type="match status" value="1"/>
</dbReference>
<accession>A0A1N6Q0Y6</accession>
<organism evidence="2 3">
    <name type="scientific">Maribacter ulvicola</name>
    <dbReference type="NCBI Taxonomy" id="228959"/>
    <lineage>
        <taxon>Bacteria</taxon>
        <taxon>Pseudomonadati</taxon>
        <taxon>Bacteroidota</taxon>
        <taxon>Flavobacteriia</taxon>
        <taxon>Flavobacteriales</taxon>
        <taxon>Flavobacteriaceae</taxon>
        <taxon>Maribacter</taxon>
    </lineage>
</organism>
<dbReference type="GO" id="GO:0047580">
    <property type="term" value="F:4-hydroxyproline epimerase activity"/>
    <property type="evidence" value="ECO:0007669"/>
    <property type="project" value="TreeGrafter"/>
</dbReference>
<dbReference type="FunFam" id="3.10.310.10:FF:000003">
    <property type="entry name" value="Proline racemase"/>
    <property type="match status" value="1"/>
</dbReference>
<dbReference type="OrthoDB" id="181267at2"/>
<proteinExistence type="inferred from homology"/>
<dbReference type="PANTHER" id="PTHR33442:SF1">
    <property type="entry name" value="TRANS-3-HYDROXY-L-PROLINE DEHYDRATASE"/>
    <property type="match status" value="1"/>
</dbReference>
<reference evidence="3" key="1">
    <citation type="submission" date="2017-01" db="EMBL/GenBank/DDBJ databases">
        <authorList>
            <person name="Varghese N."/>
            <person name="Submissions S."/>
        </authorList>
    </citation>
    <scope>NUCLEOTIDE SEQUENCE [LARGE SCALE GENOMIC DNA]</scope>
    <source>
        <strain evidence="3">DSM 15366</strain>
    </source>
</reference>
<dbReference type="InterPro" id="IPR008794">
    <property type="entry name" value="Pro_racemase_fam"/>
</dbReference>
<comment type="similarity">
    <text evidence="1">Belongs to the proline racemase family.</text>
</comment>
<evidence type="ECO:0000313" key="3">
    <source>
        <dbReference type="Proteomes" id="UP000186953"/>
    </source>
</evidence>
<gene>
    <name evidence="2" type="ORF">SAMN05421797_101686</name>
</gene>